<comment type="caution">
    <text evidence="2">The sequence shown here is derived from an EMBL/GenBank/DDBJ whole genome shotgun (WGS) entry which is preliminary data.</text>
</comment>
<accession>A0A412MVK3</accession>
<evidence type="ECO:0000313" key="2">
    <source>
        <dbReference type="EMBL" id="RGT28242.1"/>
    </source>
</evidence>
<dbReference type="EMBL" id="QRWP01000036">
    <property type="protein sequence ID" value="RGT28242.1"/>
    <property type="molecule type" value="Genomic_DNA"/>
</dbReference>
<dbReference type="Gene3D" id="2.60.40.10">
    <property type="entry name" value="Immunoglobulins"/>
    <property type="match status" value="1"/>
</dbReference>
<gene>
    <name evidence="2" type="ORF">DWX38_16970</name>
</gene>
<feature type="region of interest" description="Disordered" evidence="1">
    <location>
        <begin position="1"/>
        <end position="25"/>
    </location>
</feature>
<feature type="non-terminal residue" evidence="2">
    <location>
        <position position="1"/>
    </location>
</feature>
<sequence length="142" mass="15834">SSAGTSVTAGENLTGNTRSGSASFTQKNSGKLVSVSLSQEKVTINTITFKPWDTYTGYDVTTEYPLASDINITLKGTHRYNNGGPDIDEDFTETFSLRKGDTESAYYYDQMDLWLTVYEIVSISPERDGSYRYVVKIEEYSN</sequence>
<evidence type="ECO:0000313" key="3">
    <source>
        <dbReference type="Proteomes" id="UP000285159"/>
    </source>
</evidence>
<reference evidence="2 3" key="1">
    <citation type="submission" date="2018-08" db="EMBL/GenBank/DDBJ databases">
        <title>A genome reference for cultivated species of the human gut microbiota.</title>
        <authorList>
            <person name="Zou Y."/>
            <person name="Xue W."/>
            <person name="Luo G."/>
        </authorList>
    </citation>
    <scope>NUCLEOTIDE SEQUENCE [LARGE SCALE GENOMIC DNA]</scope>
    <source>
        <strain evidence="2 3">AF19-1AC</strain>
    </source>
</reference>
<dbReference type="AlphaFoldDB" id="A0A412MVK3"/>
<dbReference type="RefSeq" id="WP_181986742.1">
    <property type="nucleotide sequence ID" value="NZ_QRWP01000036.1"/>
</dbReference>
<dbReference type="InterPro" id="IPR013783">
    <property type="entry name" value="Ig-like_fold"/>
</dbReference>
<name>A0A412MVK3_9BACE</name>
<organism evidence="2 3">
    <name type="scientific">Bacteroides clarus</name>
    <dbReference type="NCBI Taxonomy" id="626929"/>
    <lineage>
        <taxon>Bacteria</taxon>
        <taxon>Pseudomonadati</taxon>
        <taxon>Bacteroidota</taxon>
        <taxon>Bacteroidia</taxon>
        <taxon>Bacteroidales</taxon>
        <taxon>Bacteroidaceae</taxon>
        <taxon>Bacteroides</taxon>
    </lineage>
</organism>
<proteinExistence type="predicted"/>
<evidence type="ECO:0000256" key="1">
    <source>
        <dbReference type="SAM" id="MobiDB-lite"/>
    </source>
</evidence>
<dbReference type="Proteomes" id="UP000285159">
    <property type="component" value="Unassembled WGS sequence"/>
</dbReference>
<protein>
    <submittedName>
        <fullName evidence="2">Uncharacterized protein</fullName>
    </submittedName>
</protein>